<evidence type="ECO:0000313" key="2">
    <source>
        <dbReference type="EMBL" id="CEM31466.1"/>
    </source>
</evidence>
<evidence type="ECO:0000256" key="1">
    <source>
        <dbReference type="SAM" id="MobiDB-lite"/>
    </source>
</evidence>
<dbReference type="VEuPathDB" id="CryptoDB:Vbra_2714"/>
<sequence>MCGPCGGSGLIGVISLFWRPQSIWTRSAKILPNNNDTLEKLKALHPPAPFPPDPTPTQPPNNAPRPVFDPDDEHLLDALKTAPKGAAQGGRGGDMSISAPPRDP</sequence>
<evidence type="ECO:0000313" key="3">
    <source>
        <dbReference type="Proteomes" id="UP000041254"/>
    </source>
</evidence>
<gene>
    <name evidence="2" type="ORF">Vbra_2714</name>
</gene>
<keyword evidence="3" id="KW-1185">Reference proteome</keyword>
<organism evidence="2 3">
    <name type="scientific">Vitrella brassicaformis (strain CCMP3155)</name>
    <dbReference type="NCBI Taxonomy" id="1169540"/>
    <lineage>
        <taxon>Eukaryota</taxon>
        <taxon>Sar</taxon>
        <taxon>Alveolata</taxon>
        <taxon>Colpodellida</taxon>
        <taxon>Vitrellaceae</taxon>
        <taxon>Vitrella</taxon>
    </lineage>
</organism>
<dbReference type="PhylomeDB" id="A0A0G4GMQ0"/>
<dbReference type="Proteomes" id="UP000041254">
    <property type="component" value="Unassembled WGS sequence"/>
</dbReference>
<dbReference type="OrthoDB" id="7485566at2759"/>
<name>A0A0G4GMQ0_VITBC</name>
<feature type="region of interest" description="Disordered" evidence="1">
    <location>
        <begin position="42"/>
        <end position="104"/>
    </location>
</feature>
<reference evidence="2 3" key="1">
    <citation type="submission" date="2014-11" db="EMBL/GenBank/DDBJ databases">
        <authorList>
            <person name="Zhu J."/>
            <person name="Qi W."/>
            <person name="Song R."/>
        </authorList>
    </citation>
    <scope>NUCLEOTIDE SEQUENCE [LARGE SCALE GENOMIC DNA]</scope>
</reference>
<protein>
    <submittedName>
        <fullName evidence="2">Uncharacterized protein</fullName>
    </submittedName>
</protein>
<dbReference type="EMBL" id="CDMY01000719">
    <property type="protein sequence ID" value="CEM31466.1"/>
    <property type="molecule type" value="Genomic_DNA"/>
</dbReference>
<accession>A0A0G4GMQ0</accession>
<proteinExistence type="predicted"/>
<feature type="compositionally biased region" description="Pro residues" evidence="1">
    <location>
        <begin position="46"/>
        <end position="63"/>
    </location>
</feature>
<dbReference type="InParanoid" id="A0A0G4GMQ0"/>
<dbReference type="AlphaFoldDB" id="A0A0G4GMQ0"/>